<evidence type="ECO:0000313" key="2">
    <source>
        <dbReference type="Proteomes" id="UP000688137"/>
    </source>
</evidence>
<proteinExistence type="predicted"/>
<dbReference type="OMA" id="LLCWIEK"/>
<dbReference type="Proteomes" id="UP000688137">
    <property type="component" value="Unassembled WGS sequence"/>
</dbReference>
<dbReference type="EMBL" id="CAJJDM010000085">
    <property type="protein sequence ID" value="CAD8088879.1"/>
    <property type="molecule type" value="Genomic_DNA"/>
</dbReference>
<gene>
    <name evidence="1" type="ORF">PPRIM_AZ9-3.1.T0820120</name>
</gene>
<accession>A0A8S1NCA3</accession>
<keyword evidence="2" id="KW-1185">Reference proteome</keyword>
<organism evidence="1 2">
    <name type="scientific">Paramecium primaurelia</name>
    <dbReference type="NCBI Taxonomy" id="5886"/>
    <lineage>
        <taxon>Eukaryota</taxon>
        <taxon>Sar</taxon>
        <taxon>Alveolata</taxon>
        <taxon>Ciliophora</taxon>
        <taxon>Intramacronucleata</taxon>
        <taxon>Oligohymenophorea</taxon>
        <taxon>Peniculida</taxon>
        <taxon>Parameciidae</taxon>
        <taxon>Paramecium</taxon>
    </lineage>
</organism>
<protein>
    <submittedName>
        <fullName evidence="1">Uncharacterized protein</fullName>
    </submittedName>
</protein>
<dbReference type="AlphaFoldDB" id="A0A8S1NCA3"/>
<evidence type="ECO:0000313" key="1">
    <source>
        <dbReference type="EMBL" id="CAD8088879.1"/>
    </source>
</evidence>
<reference evidence="1" key="1">
    <citation type="submission" date="2021-01" db="EMBL/GenBank/DDBJ databases">
        <authorList>
            <consortium name="Genoscope - CEA"/>
            <person name="William W."/>
        </authorList>
    </citation>
    <scope>NUCLEOTIDE SEQUENCE</scope>
</reference>
<name>A0A8S1NCA3_PARPR</name>
<sequence>MKKHFNYEISFEQLNGRMPPTNTPCDKQPIIHFDSNVHVFWPSDQKFYTSLELKNFVKQDFFNHPLVQHLKPLIHRKPIQKQYLIRQFEDPLVMEKKREILKNLSWFASIKNKSNEFAKTLKFRLNQLSQQNYNQISKIIIELLTQKQKDEIITFIEELINIAANQNKFRQLYSQLMKEIIKNTNSYKLLDSYLNNFIYNQENYEDFQNSYNKDDEIVVLTKRKQNFIGKYKFIVHLYKDRVIKIYYINNSIIQLQNRLIFLLDNQHLQQFFTDEIVESILDIISTMKNDLFIKQYREDTQLEQDFITFLKQKEYGLWNKDQFCFSPKGIRILLCWIEKRVSSQRLKLLIGNLLEKIDNNWKNKKQNSKKKIDNSESSDSDIEELPLKQKPSIKLNVQNLDLINEEENDFSVQKQPTIKQIHSNLERIFLIKQTQDYYQEILKLYSSIKQSELIISFWNYYLKLITRITSDNTQKVEYAYQIYSKTNEDFIKELILQQIQIRLSEVIYDIIDSKFGVNFMINFLKPFIEQDIKQLQLFLQIEINEETQDFLVLLIPKLVSAQNIQIVENIEFLQNFLIANLLLNKDQYSKVMDNIK</sequence>
<comment type="caution">
    <text evidence="1">The sequence shown here is derived from an EMBL/GenBank/DDBJ whole genome shotgun (WGS) entry which is preliminary data.</text>
</comment>